<dbReference type="eggNOG" id="COG1314">
    <property type="taxonomic scope" value="Bacteria"/>
</dbReference>
<dbReference type="GO" id="GO:0015450">
    <property type="term" value="F:protein-transporting ATPase activity"/>
    <property type="evidence" value="ECO:0007669"/>
    <property type="project" value="UniProtKB-UniRule"/>
</dbReference>
<dbReference type="PANTHER" id="PTHR34182">
    <property type="entry name" value="PROTEIN-EXPORT MEMBRANE PROTEIN SECG"/>
    <property type="match status" value="1"/>
</dbReference>
<dbReference type="KEGG" id="sng:SNE_A08920"/>
<evidence type="ECO:0000313" key="12">
    <source>
        <dbReference type="Proteomes" id="UP000000496"/>
    </source>
</evidence>
<dbReference type="Proteomes" id="UP000000496">
    <property type="component" value="Chromosome gsn.131"/>
</dbReference>
<dbReference type="GO" id="GO:0009306">
    <property type="term" value="P:protein secretion"/>
    <property type="evidence" value="ECO:0007669"/>
    <property type="project" value="UniProtKB-UniRule"/>
</dbReference>
<accession>F8L7N5</accession>
<dbReference type="HOGENOM" id="CLU_176098_0_0_0"/>
<reference evidence="11 12" key="2">
    <citation type="journal article" date="2011" name="Mol. Biol. Evol.">
        <title>Unity in variety--the pan-genome of the Chlamydiae.</title>
        <authorList>
            <person name="Collingro A."/>
            <person name="Tischler P."/>
            <person name="Weinmaier T."/>
            <person name="Penz T."/>
            <person name="Heinz E."/>
            <person name="Brunham R.C."/>
            <person name="Read T.D."/>
            <person name="Bavoil P.M."/>
            <person name="Sachse K."/>
            <person name="Kahane S."/>
            <person name="Friedman M.G."/>
            <person name="Rattei T."/>
            <person name="Myers G.S."/>
            <person name="Horn M."/>
        </authorList>
    </citation>
    <scope>NUCLEOTIDE SEQUENCE [LARGE SCALE GENOMIC DNA]</scope>
    <source>
        <strain evidence="12">ATCC VR-1471 / Z</strain>
    </source>
</reference>
<proteinExistence type="inferred from homology"/>
<organism evidence="11 12">
    <name type="scientific">Simkania negevensis (strain ATCC VR-1471 / DSM 27360 / Z)</name>
    <dbReference type="NCBI Taxonomy" id="331113"/>
    <lineage>
        <taxon>Bacteria</taxon>
        <taxon>Pseudomonadati</taxon>
        <taxon>Chlamydiota</taxon>
        <taxon>Chlamydiia</taxon>
        <taxon>Parachlamydiales</taxon>
        <taxon>Simkaniaceae</taxon>
        <taxon>Simkania</taxon>
    </lineage>
</organism>
<keyword evidence="4 10" id="KW-1003">Cell membrane</keyword>
<keyword evidence="9 10" id="KW-0472">Membrane</keyword>
<dbReference type="AlphaFoldDB" id="F8L7N5"/>
<dbReference type="PRINTS" id="PR01651">
    <property type="entry name" value="SECGEXPORT"/>
</dbReference>
<evidence type="ECO:0000313" key="11">
    <source>
        <dbReference type="EMBL" id="CCB88769.1"/>
    </source>
</evidence>
<evidence type="ECO:0000256" key="10">
    <source>
        <dbReference type="RuleBase" id="RU365087"/>
    </source>
</evidence>
<evidence type="ECO:0000256" key="3">
    <source>
        <dbReference type="ARBA" id="ARBA00022448"/>
    </source>
</evidence>
<keyword evidence="8 10" id="KW-0811">Translocation</keyword>
<evidence type="ECO:0000256" key="5">
    <source>
        <dbReference type="ARBA" id="ARBA00022692"/>
    </source>
</evidence>
<dbReference type="InterPro" id="IPR004692">
    <property type="entry name" value="SecG"/>
</dbReference>
<comment type="similarity">
    <text evidence="2 10">Belongs to the SecG family.</text>
</comment>
<keyword evidence="3 10" id="KW-0813">Transport</keyword>
<dbReference type="GO" id="GO:0005886">
    <property type="term" value="C:plasma membrane"/>
    <property type="evidence" value="ECO:0007669"/>
    <property type="project" value="UniProtKB-SubCell"/>
</dbReference>
<name>F8L7N5_SIMNZ</name>
<dbReference type="PANTHER" id="PTHR34182:SF1">
    <property type="entry name" value="PROTEIN-EXPORT MEMBRANE PROTEIN SECG"/>
    <property type="match status" value="1"/>
</dbReference>
<keyword evidence="5 10" id="KW-0812">Transmembrane</keyword>
<evidence type="ECO:0000256" key="2">
    <source>
        <dbReference type="ARBA" id="ARBA00008445"/>
    </source>
</evidence>
<evidence type="ECO:0000256" key="1">
    <source>
        <dbReference type="ARBA" id="ARBA00004651"/>
    </source>
</evidence>
<comment type="function">
    <text evidence="10">Involved in protein export. Participates in an early event of protein translocation.</text>
</comment>
<feature type="transmembrane region" description="Helical" evidence="10">
    <location>
        <begin position="57"/>
        <end position="75"/>
    </location>
</feature>
<evidence type="ECO:0000256" key="7">
    <source>
        <dbReference type="ARBA" id="ARBA00022989"/>
    </source>
</evidence>
<protein>
    <recommendedName>
        <fullName evidence="10">Protein-export membrane protein SecG</fullName>
    </recommendedName>
</protein>
<keyword evidence="12" id="KW-1185">Reference proteome</keyword>
<dbReference type="STRING" id="331113.SNE_A08920"/>
<reference key="1">
    <citation type="journal article" date="2011" name="Mol. Biol. Evol.">
        <title>Unity in variety -- the pan-genome of the Chlamydiae.</title>
        <authorList>
            <person name="Collingro A."/>
            <person name="Tischler P."/>
            <person name="Weinmaier T."/>
            <person name="Penz T."/>
            <person name="Heinz E."/>
            <person name="Brunham R.C."/>
            <person name="Read T.D."/>
            <person name="Bavoil P.M."/>
            <person name="Sachse K."/>
            <person name="Kahane S."/>
            <person name="Friedman M.G."/>
            <person name="Rattei T."/>
            <person name="Myers G.S.A."/>
            <person name="Horn M."/>
        </authorList>
    </citation>
    <scope>NUCLEOTIDE SEQUENCE</scope>
    <source>
        <strain>Z</strain>
    </source>
</reference>
<evidence type="ECO:0000256" key="8">
    <source>
        <dbReference type="ARBA" id="ARBA00023010"/>
    </source>
</evidence>
<dbReference type="EMBL" id="FR872582">
    <property type="protein sequence ID" value="CCB88769.1"/>
    <property type="molecule type" value="Genomic_DNA"/>
</dbReference>
<comment type="subcellular location">
    <subcellularLocation>
        <location evidence="1 10">Cell membrane</location>
        <topology evidence="1 10">Multi-pass membrane protein</topology>
    </subcellularLocation>
</comment>
<gene>
    <name evidence="11" type="primary">secG</name>
    <name evidence="11" type="ordered locus">SNE_A08920</name>
</gene>
<keyword evidence="7 10" id="KW-1133">Transmembrane helix</keyword>
<keyword evidence="6 10" id="KW-0653">Protein transport</keyword>
<dbReference type="OrthoDB" id="21533at2"/>
<dbReference type="GO" id="GO:0043952">
    <property type="term" value="P:protein transport by the Sec complex"/>
    <property type="evidence" value="ECO:0007669"/>
    <property type="project" value="TreeGrafter"/>
</dbReference>
<dbReference type="Pfam" id="PF03840">
    <property type="entry name" value="SecG"/>
    <property type="match status" value="1"/>
</dbReference>
<evidence type="ECO:0000256" key="4">
    <source>
        <dbReference type="ARBA" id="ARBA00022475"/>
    </source>
</evidence>
<dbReference type="NCBIfam" id="TIGR00810">
    <property type="entry name" value="secG"/>
    <property type="match status" value="1"/>
</dbReference>
<sequence>MTTLFYIFLFLFLGICALLSFVILIQESKSMGLGASFGGDAGDSLFGTSTAMVLKKFTAYLAGIFMIVCLMLSFWSSSISRAHKAPIPQVEIEEAKQ</sequence>
<feature type="transmembrane region" description="Helical" evidence="10">
    <location>
        <begin position="6"/>
        <end position="25"/>
    </location>
</feature>
<evidence type="ECO:0000256" key="9">
    <source>
        <dbReference type="ARBA" id="ARBA00023136"/>
    </source>
</evidence>
<dbReference type="RefSeq" id="WP_013943236.1">
    <property type="nucleotide sequence ID" value="NC_015713.1"/>
</dbReference>
<dbReference type="GO" id="GO:0065002">
    <property type="term" value="P:intracellular protein transmembrane transport"/>
    <property type="evidence" value="ECO:0007669"/>
    <property type="project" value="TreeGrafter"/>
</dbReference>
<evidence type="ECO:0000256" key="6">
    <source>
        <dbReference type="ARBA" id="ARBA00022927"/>
    </source>
</evidence>